<dbReference type="Pfam" id="PF12796">
    <property type="entry name" value="Ank_2"/>
    <property type="match status" value="1"/>
</dbReference>
<evidence type="ECO:0000313" key="5">
    <source>
        <dbReference type="Proteomes" id="UP000274131"/>
    </source>
</evidence>
<dbReference type="InterPro" id="IPR002110">
    <property type="entry name" value="Ankyrin_rpt"/>
</dbReference>
<sequence length="508" mass="56450">MTYCFGTDDHSIKLFLDTAFEGEIEDVEKLLDQGFKPDLADTDSTTALQIAAAQGDLDLMQLLLGYGAAVDKCNDIGFTPLLHACRNGHLDAVELLLEYGADSRRCTFYGANAMTLAAAGGHIEVVLRLQGVCNMPQRLSPSPLVAAVARRHFDLVAFFKLLRGPPLWYKRSALYGLDAQSTARILADRQMTEFLSDLDQFIKNSEKNGSKEIDRLLPDIRCMIHQRKVRGLQSLLNSGREFVPLPSGTTPLMFAAVVGDLRMILRNCSSKSTLTDRLGFREKVVRTLGPYASRIPPVLFHLLNCPHDLSRGGTERKVYTSQQESAMGSFVEKYLPLMNSKAISEVKKQEALFKPDSNSELLESISELRRSIFQFNSLNDISAAKPESSGAATEKEKSDCWEMIVERCGIETASVLKKEGIDFESFLLLGRDDFEELFFDSVLVDTLEQIQDSFNRGPYPKNLDTQTKAFSIAVEQLKSVKTVIHDSYANATMRPTEMDGEAELPTAG</sequence>
<accession>A0A0N4UWB6</accession>
<evidence type="ECO:0000256" key="1">
    <source>
        <dbReference type="ARBA" id="ARBA00022737"/>
    </source>
</evidence>
<dbReference type="PROSITE" id="PS50088">
    <property type="entry name" value="ANK_REPEAT"/>
    <property type="match status" value="2"/>
</dbReference>
<feature type="repeat" description="ANK" evidence="3">
    <location>
        <begin position="43"/>
        <end position="75"/>
    </location>
</feature>
<name>A0A0N4UWB6_ENTVE</name>
<dbReference type="SUPFAM" id="SSF48403">
    <property type="entry name" value="Ankyrin repeat"/>
    <property type="match status" value="1"/>
</dbReference>
<dbReference type="PROSITE" id="PS50297">
    <property type="entry name" value="ANK_REP_REGION"/>
    <property type="match status" value="2"/>
</dbReference>
<keyword evidence="5" id="KW-1185">Reference proteome</keyword>
<reference evidence="4 5" key="2">
    <citation type="submission" date="2018-10" db="EMBL/GenBank/DDBJ databases">
        <authorList>
            <consortium name="Pathogen Informatics"/>
        </authorList>
    </citation>
    <scope>NUCLEOTIDE SEQUENCE [LARGE SCALE GENOMIC DNA]</scope>
</reference>
<evidence type="ECO:0000256" key="2">
    <source>
        <dbReference type="ARBA" id="ARBA00023043"/>
    </source>
</evidence>
<dbReference type="EMBL" id="UXUI01007216">
    <property type="protein sequence ID" value="VDD86334.1"/>
    <property type="molecule type" value="Genomic_DNA"/>
</dbReference>
<protein>
    <submittedName>
        <fullName evidence="6">ANK_REP_REGION domain-containing protein</fullName>
    </submittedName>
</protein>
<dbReference type="OrthoDB" id="539213at2759"/>
<dbReference type="Proteomes" id="UP000274131">
    <property type="component" value="Unassembled WGS sequence"/>
</dbReference>
<dbReference type="AlphaFoldDB" id="A0A0N4UWB6"/>
<feature type="repeat" description="ANK" evidence="3">
    <location>
        <begin position="76"/>
        <end position="102"/>
    </location>
</feature>
<dbReference type="InterPro" id="IPR036770">
    <property type="entry name" value="Ankyrin_rpt-contain_sf"/>
</dbReference>
<proteinExistence type="predicted"/>
<evidence type="ECO:0000256" key="3">
    <source>
        <dbReference type="PROSITE-ProRule" id="PRU00023"/>
    </source>
</evidence>
<dbReference type="Gene3D" id="1.25.40.20">
    <property type="entry name" value="Ankyrin repeat-containing domain"/>
    <property type="match status" value="1"/>
</dbReference>
<gene>
    <name evidence="4" type="ORF">EVEC_LOCUS1477</name>
</gene>
<keyword evidence="1" id="KW-0677">Repeat</keyword>
<dbReference type="SMART" id="SM00248">
    <property type="entry name" value="ANK"/>
    <property type="match status" value="4"/>
</dbReference>
<reference evidence="6" key="1">
    <citation type="submission" date="2017-02" db="UniProtKB">
        <authorList>
            <consortium name="WormBaseParasite"/>
        </authorList>
    </citation>
    <scope>IDENTIFICATION</scope>
</reference>
<organism evidence="6">
    <name type="scientific">Enterobius vermicularis</name>
    <name type="common">Human pinworm</name>
    <dbReference type="NCBI Taxonomy" id="51028"/>
    <lineage>
        <taxon>Eukaryota</taxon>
        <taxon>Metazoa</taxon>
        <taxon>Ecdysozoa</taxon>
        <taxon>Nematoda</taxon>
        <taxon>Chromadorea</taxon>
        <taxon>Rhabditida</taxon>
        <taxon>Spirurina</taxon>
        <taxon>Oxyuridomorpha</taxon>
        <taxon>Oxyuroidea</taxon>
        <taxon>Oxyuridae</taxon>
        <taxon>Enterobius</taxon>
    </lineage>
</organism>
<keyword evidence="2 3" id="KW-0040">ANK repeat</keyword>
<evidence type="ECO:0000313" key="4">
    <source>
        <dbReference type="EMBL" id="VDD86334.1"/>
    </source>
</evidence>
<dbReference type="PANTHER" id="PTHR24173:SF74">
    <property type="entry name" value="ANKYRIN REPEAT DOMAIN-CONTAINING PROTEIN 16"/>
    <property type="match status" value="1"/>
</dbReference>
<dbReference type="WBParaSite" id="EVEC_0000176901-mRNA-1">
    <property type="protein sequence ID" value="EVEC_0000176901-mRNA-1"/>
    <property type="gene ID" value="EVEC_0000176901"/>
</dbReference>
<dbReference type="STRING" id="51028.A0A0N4UWB6"/>
<dbReference type="PANTHER" id="PTHR24173">
    <property type="entry name" value="ANKYRIN REPEAT CONTAINING"/>
    <property type="match status" value="1"/>
</dbReference>
<evidence type="ECO:0000313" key="6">
    <source>
        <dbReference type="WBParaSite" id="EVEC_0000176901-mRNA-1"/>
    </source>
</evidence>